<accession>A0A3D9ZMQ2</accession>
<reference evidence="3 4" key="1">
    <citation type="submission" date="2018-08" db="EMBL/GenBank/DDBJ databases">
        <title>Sequencing the genomes of 1000 actinobacteria strains.</title>
        <authorList>
            <person name="Klenk H.-P."/>
        </authorList>
    </citation>
    <scope>NUCLEOTIDE SEQUENCE [LARGE SCALE GENOMIC DNA]</scope>
    <source>
        <strain evidence="3 4">DSM 44099</strain>
    </source>
</reference>
<evidence type="ECO:0000256" key="2">
    <source>
        <dbReference type="SAM" id="Phobius"/>
    </source>
</evidence>
<sequence length="157" mass="16162">MVDARNAAAPPRADADPTTAELVQRATEQVSRLVRDELALAKAELTHKAKHAGIGIGLFGGAGGLAFFGISVLIATAVIAIDIALPLWLSALIVGAFLMILAGLFALVGRFEVKRATPPVPSDVTEGLKADMQTVKDGFRNNGHKNGHGASSGGAGR</sequence>
<dbReference type="Proteomes" id="UP000256913">
    <property type="component" value="Unassembled WGS sequence"/>
</dbReference>
<evidence type="ECO:0000313" key="3">
    <source>
        <dbReference type="EMBL" id="REF98646.1"/>
    </source>
</evidence>
<dbReference type="OrthoDB" id="4870234at2"/>
<evidence type="ECO:0000256" key="1">
    <source>
        <dbReference type="SAM" id="MobiDB-lite"/>
    </source>
</evidence>
<keyword evidence="2" id="KW-0472">Membrane</keyword>
<evidence type="ECO:0000313" key="4">
    <source>
        <dbReference type="Proteomes" id="UP000256913"/>
    </source>
</evidence>
<keyword evidence="4" id="KW-1185">Reference proteome</keyword>
<gene>
    <name evidence="3" type="ORF">DFJ67_4664</name>
</gene>
<comment type="caution">
    <text evidence="3">The sequence shown here is derived from an EMBL/GenBank/DDBJ whole genome shotgun (WGS) entry which is preliminary data.</text>
</comment>
<feature type="transmembrane region" description="Helical" evidence="2">
    <location>
        <begin position="56"/>
        <end position="81"/>
    </location>
</feature>
<name>A0A3D9ZMQ2_9ACTN</name>
<dbReference type="InterPro" id="IPR009937">
    <property type="entry name" value="Phage_holin_3_6"/>
</dbReference>
<proteinExistence type="predicted"/>
<keyword evidence="2" id="KW-1133">Transmembrane helix</keyword>
<dbReference type="AlphaFoldDB" id="A0A3D9ZMQ2"/>
<organism evidence="3 4">
    <name type="scientific">Asanoa ferruginea</name>
    <dbReference type="NCBI Taxonomy" id="53367"/>
    <lineage>
        <taxon>Bacteria</taxon>
        <taxon>Bacillati</taxon>
        <taxon>Actinomycetota</taxon>
        <taxon>Actinomycetes</taxon>
        <taxon>Micromonosporales</taxon>
        <taxon>Micromonosporaceae</taxon>
        <taxon>Asanoa</taxon>
    </lineage>
</organism>
<dbReference type="Pfam" id="PF07332">
    <property type="entry name" value="Phage_holin_3_6"/>
    <property type="match status" value="1"/>
</dbReference>
<dbReference type="RefSeq" id="WP_116069906.1">
    <property type="nucleotide sequence ID" value="NZ_BONB01000037.1"/>
</dbReference>
<dbReference type="EMBL" id="QUMQ01000001">
    <property type="protein sequence ID" value="REF98646.1"/>
    <property type="molecule type" value="Genomic_DNA"/>
</dbReference>
<feature type="region of interest" description="Disordered" evidence="1">
    <location>
        <begin position="1"/>
        <end position="20"/>
    </location>
</feature>
<protein>
    <submittedName>
        <fullName evidence="3">Putative superfamily III holin-X</fullName>
    </submittedName>
</protein>
<keyword evidence="2" id="KW-0812">Transmembrane</keyword>
<feature type="transmembrane region" description="Helical" evidence="2">
    <location>
        <begin position="87"/>
        <end position="108"/>
    </location>
</feature>